<dbReference type="GO" id="GO:0030027">
    <property type="term" value="C:lamellipodium"/>
    <property type="evidence" value="ECO:0007669"/>
    <property type="project" value="TreeGrafter"/>
</dbReference>
<dbReference type="PANTHER" id="PTHR24112">
    <property type="entry name" value="LEUCINE-RICH REPEAT, ISOFORM F-RELATED"/>
    <property type="match status" value="1"/>
</dbReference>
<evidence type="ECO:0000256" key="1">
    <source>
        <dbReference type="SAM" id="MobiDB-lite"/>
    </source>
</evidence>
<accession>A0A6B2KX98</accession>
<sequence>MDLKEISGTKEEVCLKYWSGNKEENLTIKSSSCPQIVQIIRESYRSLTYGQPQNLSLTISIPQDILLPLRSEKVGIAHGFIESYLAYCKMGLISPSEEFVNYINDLQEDDCRDLVFNSIPGIDVKDELSIDFSPIGSAMRHNTYFRSFEVRNSQQKNISDCVATFLQYNRTVSSIIISDSASEIPDQFGLSLQSNRMNNLQILNLSGTKFKSDSAIIAFSYGLQRINHSMTAINLDNTMAHSIIGASLIFRSLQLNPGLSLSLEEFHFSGNKMDLEAVNILLDWLRGLAINNCKLHKLSLATSLGSYTGSIMVSPILLQLSYLDISENKFDKSQLENLSSRVAELKDSFTIIMRDCSVPSDSLAKYIRQLLSNTNLTQVAIDISRNQFGLGGIQQLTEEIKRLTFQQLSALDLTDNGIKPKALCDLLLSLPTSINRLILDGNFSVTPETEELALTLGVFVNNHPNLFSLSMAGLKGQNMGKKISPFLELLGKNNTLKELNISYHNMGPTAFSTLCNALRKNSSLRWLHLDRNGITYNCFLLLLQTIKKCSLQAMYFPRTDATRDPRSFDVAMEIYRLLSLKPPYVPIPSPFSMSSSFPTWNSPVVTLETALPLVRCESLESQIPNLLEYRHPSGVTVSFVIEEEEEEDRRSKKRERKKTREAIKSPKLKSSEEVTSLPITRASFKNEFKSVEFTLPTISSSTTEKAAPGSLTDRALPVPPMTQVATLPVDKGTTAPLTDRAAPTDRVGAGPPDKVAYLMGTKHKSLPRQMVLNLNFSESTENPTSNPNPSAESPRSDRSPPEKIKVPGRKSDGGRPLPSLLPKIPNPKSPPNPKDSIKSFQLNPLDQPQPNPHRSMTLSLLTDLDDTLKLIHKGDQPPDTDPSQSNPKKTEQNQ</sequence>
<organism evidence="2">
    <name type="scientific">Arcella intermedia</name>
    <dbReference type="NCBI Taxonomy" id="1963864"/>
    <lineage>
        <taxon>Eukaryota</taxon>
        <taxon>Amoebozoa</taxon>
        <taxon>Tubulinea</taxon>
        <taxon>Elardia</taxon>
        <taxon>Arcellinida</taxon>
        <taxon>Sphaerothecina</taxon>
        <taxon>Arcellidae</taxon>
        <taxon>Arcella</taxon>
    </lineage>
</organism>
<dbReference type="GO" id="GO:0034315">
    <property type="term" value="P:regulation of Arp2/3 complex-mediated actin nucleation"/>
    <property type="evidence" value="ECO:0007669"/>
    <property type="project" value="TreeGrafter"/>
</dbReference>
<name>A0A6B2KX98_9EUKA</name>
<feature type="compositionally biased region" description="Basic and acidic residues" evidence="1">
    <location>
        <begin position="866"/>
        <end position="876"/>
    </location>
</feature>
<protein>
    <submittedName>
        <fullName evidence="2">Uncharacterized protein</fullName>
    </submittedName>
</protein>
<feature type="region of interest" description="Disordered" evidence="1">
    <location>
        <begin position="778"/>
        <end position="894"/>
    </location>
</feature>
<feature type="region of interest" description="Disordered" evidence="1">
    <location>
        <begin position="642"/>
        <end position="672"/>
    </location>
</feature>
<dbReference type="AlphaFoldDB" id="A0A6B2KX98"/>
<dbReference type="InterPro" id="IPR032675">
    <property type="entry name" value="LRR_dom_sf"/>
</dbReference>
<dbReference type="SMART" id="SM00368">
    <property type="entry name" value="LRR_RI"/>
    <property type="match status" value="6"/>
</dbReference>
<dbReference type="GO" id="GO:0016477">
    <property type="term" value="P:cell migration"/>
    <property type="evidence" value="ECO:0007669"/>
    <property type="project" value="TreeGrafter"/>
</dbReference>
<feature type="compositionally biased region" description="Basic and acidic residues" evidence="1">
    <location>
        <begin position="794"/>
        <end position="813"/>
    </location>
</feature>
<proteinExistence type="predicted"/>
<dbReference type="EMBL" id="GIBP01000441">
    <property type="protein sequence ID" value="NDV29410.1"/>
    <property type="molecule type" value="Transcribed_RNA"/>
</dbReference>
<dbReference type="InterPro" id="IPR051279">
    <property type="entry name" value="PP1-Reg/Actin-Interact_Protein"/>
</dbReference>
<feature type="compositionally biased region" description="Low complexity" evidence="1">
    <location>
        <begin position="838"/>
        <end position="848"/>
    </location>
</feature>
<feature type="compositionally biased region" description="Polar residues" evidence="1">
    <location>
        <begin position="778"/>
        <end position="793"/>
    </location>
</feature>
<evidence type="ECO:0000313" key="2">
    <source>
        <dbReference type="EMBL" id="NDV29410.1"/>
    </source>
</evidence>
<feature type="region of interest" description="Disordered" evidence="1">
    <location>
        <begin position="700"/>
        <end position="752"/>
    </location>
</feature>
<dbReference type="SUPFAM" id="SSF52047">
    <property type="entry name" value="RNI-like"/>
    <property type="match status" value="2"/>
</dbReference>
<reference evidence="2" key="1">
    <citation type="journal article" date="2020" name="J. Eukaryot. Microbiol.">
        <title>De novo Sequencing, Assembly and Annotation of the Transcriptome for the Free-Living Testate Amoeba Arcella intermedia.</title>
        <authorList>
            <person name="Ribeiro G.M."/>
            <person name="Porfirio-Sousa A.L."/>
            <person name="Maurer-Alcala X.X."/>
            <person name="Katz L.A."/>
            <person name="Lahr D.J.G."/>
        </authorList>
    </citation>
    <scope>NUCLEOTIDE SEQUENCE</scope>
</reference>
<feature type="compositionally biased region" description="Basic and acidic residues" evidence="1">
    <location>
        <begin position="658"/>
        <end position="672"/>
    </location>
</feature>
<feature type="compositionally biased region" description="Pro residues" evidence="1">
    <location>
        <begin position="824"/>
        <end position="833"/>
    </location>
</feature>
<dbReference type="PANTHER" id="PTHR24112:SF66">
    <property type="entry name" value="LEUCINE-RICH REPEAT, ISOFORM F"/>
    <property type="match status" value="1"/>
</dbReference>
<dbReference type="Gene3D" id="3.80.10.10">
    <property type="entry name" value="Ribonuclease Inhibitor"/>
    <property type="match status" value="1"/>
</dbReference>
<dbReference type="GO" id="GO:0005886">
    <property type="term" value="C:plasma membrane"/>
    <property type="evidence" value="ECO:0007669"/>
    <property type="project" value="TreeGrafter"/>
</dbReference>